<reference evidence="3" key="1">
    <citation type="journal article" date="2019" name="Int. J. Syst. Evol. Microbiol.">
        <title>The Global Catalogue of Microorganisms (GCM) 10K type strain sequencing project: providing services to taxonomists for standard genome sequencing and annotation.</title>
        <authorList>
            <consortium name="The Broad Institute Genomics Platform"/>
            <consortium name="The Broad Institute Genome Sequencing Center for Infectious Disease"/>
            <person name="Wu L."/>
            <person name="Ma J."/>
        </authorList>
    </citation>
    <scope>NUCLEOTIDE SEQUENCE [LARGE SCALE GENOMIC DNA]</scope>
    <source>
        <strain evidence="3">JCM 17986</strain>
    </source>
</reference>
<sequence length="722" mass="77810">MPDTPLPPGAHQRWTRALAARSAVVTGAPVAADGWWYFGLRLPEWEKTRIVRIRPEAGLDDVETVVDPGDFVRDGNIFSWKMVGSKVLAGIADGTEFGPWVIVDPETRRTVGGGRFGRGRAGNAAYDKPDGDRPGRLYHVVHADEPVITSARVMLRENPLADTPARDVPVELAPPRWGSDTFIPEMSVQKDGKNRWLVVSETSGTGQQHRAAVYDLTTDPRRPTRVAFVDTTSAGSKSLKIHNGWAYFLTTENGRQPYGAFVRAPLHKLGDPSSRQTLATGDKARGIHLRAFAVHDDGRISLTNTRHGRDSLVLHGLRETDHGPRLTRIREFTSPGTPFASIAAASELTDSQTKSRQLVIAWNDIGGQRLTAYPNAASTAHELRLTKDLRARGPEPVPTVTRDIPFRFGSKPHQTGVVRLTTPAKTRTTGQEPTVVMRDAYPFYGYIQTGRAPNHHMVDDAVHAAGGATAVVYHDHPRQGGNGVAELPHLLIGAGEALAERGAAKPGRMFLMGGSSQAGPAAEALRLRSDLFHGAALRSAFLRFDAQGLARGIGFCNAGANSFGPELSAASAYGHMRDHGIVRHPGARRPVLLMSFGMQDTRTYPQEQTFPYARVAARAGADVRLMEFPGGHFMQWAGAHDGAEAFATQLAQVEAVQGGFAGPLPPRHLATAIAVTAGRGMATPLAPPTHPSTSTLPTLATPTGARDNRSPAHTRTKALERA</sequence>
<feature type="compositionally biased region" description="Low complexity" evidence="1">
    <location>
        <begin position="691"/>
        <end position="703"/>
    </location>
</feature>
<accession>A0ABP9I410</accession>
<protein>
    <recommendedName>
        <fullName evidence="4">Dipeptidyl aminopeptidase/acylaminoacyl peptidase</fullName>
    </recommendedName>
</protein>
<organism evidence="2 3">
    <name type="scientific">Yinghuangia aomiensis</name>
    <dbReference type="NCBI Taxonomy" id="676205"/>
    <lineage>
        <taxon>Bacteria</taxon>
        <taxon>Bacillati</taxon>
        <taxon>Actinomycetota</taxon>
        <taxon>Actinomycetes</taxon>
        <taxon>Kitasatosporales</taxon>
        <taxon>Streptomycetaceae</taxon>
        <taxon>Yinghuangia</taxon>
    </lineage>
</organism>
<dbReference type="EMBL" id="BAABHS010000031">
    <property type="protein sequence ID" value="GAA4986337.1"/>
    <property type="molecule type" value="Genomic_DNA"/>
</dbReference>
<proteinExistence type="predicted"/>
<keyword evidence="3" id="KW-1185">Reference proteome</keyword>
<dbReference type="Gene3D" id="3.40.50.1820">
    <property type="entry name" value="alpha/beta hydrolase"/>
    <property type="match status" value="1"/>
</dbReference>
<dbReference type="InterPro" id="IPR029058">
    <property type="entry name" value="AB_hydrolase_fold"/>
</dbReference>
<dbReference type="Gene3D" id="2.130.10.120">
    <property type="entry name" value="Prolyl oligopeptidase, N-terminal domain"/>
    <property type="match status" value="1"/>
</dbReference>
<evidence type="ECO:0000256" key="1">
    <source>
        <dbReference type="SAM" id="MobiDB-lite"/>
    </source>
</evidence>
<feature type="region of interest" description="Disordered" evidence="1">
    <location>
        <begin position="681"/>
        <end position="722"/>
    </location>
</feature>
<evidence type="ECO:0000313" key="3">
    <source>
        <dbReference type="Proteomes" id="UP001500466"/>
    </source>
</evidence>
<gene>
    <name evidence="2" type="ORF">GCM10023205_66140</name>
</gene>
<name>A0ABP9I410_9ACTN</name>
<evidence type="ECO:0008006" key="4">
    <source>
        <dbReference type="Google" id="ProtNLM"/>
    </source>
</evidence>
<dbReference type="SUPFAM" id="SSF53474">
    <property type="entry name" value="alpha/beta-Hydrolases"/>
    <property type="match status" value="1"/>
</dbReference>
<dbReference type="Proteomes" id="UP001500466">
    <property type="component" value="Unassembled WGS sequence"/>
</dbReference>
<comment type="caution">
    <text evidence="2">The sequence shown here is derived from an EMBL/GenBank/DDBJ whole genome shotgun (WGS) entry which is preliminary data.</text>
</comment>
<evidence type="ECO:0000313" key="2">
    <source>
        <dbReference type="EMBL" id="GAA4986337.1"/>
    </source>
</evidence>